<keyword evidence="2" id="KW-1185">Reference proteome</keyword>
<dbReference type="GO" id="GO:0003964">
    <property type="term" value="F:RNA-directed DNA polymerase activity"/>
    <property type="evidence" value="ECO:0007669"/>
    <property type="project" value="UniProtKB-KW"/>
</dbReference>
<dbReference type="Proteomes" id="UP000325315">
    <property type="component" value="Unassembled WGS sequence"/>
</dbReference>
<dbReference type="OrthoDB" id="1750914at2759"/>
<protein>
    <submittedName>
        <fullName evidence="1">Reverse transcriptase</fullName>
    </submittedName>
</protein>
<dbReference type="EMBL" id="SMMG02000001">
    <property type="protein sequence ID" value="KAA3487296.1"/>
    <property type="molecule type" value="Genomic_DNA"/>
</dbReference>
<comment type="caution">
    <text evidence="1">The sequence shown here is derived from an EMBL/GenBank/DDBJ whole genome shotgun (WGS) entry which is preliminary data.</text>
</comment>
<reference evidence="2" key="1">
    <citation type="journal article" date="2019" name="Plant Biotechnol. J.">
        <title>Genome sequencing of the Australian wild diploid species Gossypium australe highlights disease resistance and delayed gland morphogenesis.</title>
        <authorList>
            <person name="Cai Y."/>
            <person name="Cai X."/>
            <person name="Wang Q."/>
            <person name="Wang P."/>
            <person name="Zhang Y."/>
            <person name="Cai C."/>
            <person name="Xu Y."/>
            <person name="Wang K."/>
            <person name="Zhou Z."/>
            <person name="Wang C."/>
            <person name="Geng S."/>
            <person name="Li B."/>
            <person name="Dong Q."/>
            <person name="Hou Y."/>
            <person name="Wang H."/>
            <person name="Ai P."/>
            <person name="Liu Z."/>
            <person name="Yi F."/>
            <person name="Sun M."/>
            <person name="An G."/>
            <person name="Cheng J."/>
            <person name="Zhang Y."/>
            <person name="Shi Q."/>
            <person name="Xie Y."/>
            <person name="Shi X."/>
            <person name="Chang Y."/>
            <person name="Huang F."/>
            <person name="Chen Y."/>
            <person name="Hong S."/>
            <person name="Mi L."/>
            <person name="Sun Q."/>
            <person name="Zhang L."/>
            <person name="Zhou B."/>
            <person name="Peng R."/>
            <person name="Zhang X."/>
            <person name="Liu F."/>
        </authorList>
    </citation>
    <scope>NUCLEOTIDE SEQUENCE [LARGE SCALE GENOMIC DNA]</scope>
    <source>
        <strain evidence="2">cv. PA1801</strain>
    </source>
</reference>
<dbReference type="AlphaFoldDB" id="A0A5B6X0T2"/>
<keyword evidence="1" id="KW-0808">Transferase</keyword>
<keyword evidence="1" id="KW-0695">RNA-directed DNA polymerase</keyword>
<name>A0A5B6X0T2_9ROSI</name>
<keyword evidence="1" id="KW-0548">Nucleotidyltransferase</keyword>
<evidence type="ECO:0000313" key="1">
    <source>
        <dbReference type="EMBL" id="KAA3487296.1"/>
    </source>
</evidence>
<organism evidence="1 2">
    <name type="scientific">Gossypium australe</name>
    <dbReference type="NCBI Taxonomy" id="47621"/>
    <lineage>
        <taxon>Eukaryota</taxon>
        <taxon>Viridiplantae</taxon>
        <taxon>Streptophyta</taxon>
        <taxon>Embryophyta</taxon>
        <taxon>Tracheophyta</taxon>
        <taxon>Spermatophyta</taxon>
        <taxon>Magnoliopsida</taxon>
        <taxon>eudicotyledons</taxon>
        <taxon>Gunneridae</taxon>
        <taxon>Pentapetalae</taxon>
        <taxon>rosids</taxon>
        <taxon>malvids</taxon>
        <taxon>Malvales</taxon>
        <taxon>Malvaceae</taxon>
        <taxon>Malvoideae</taxon>
        <taxon>Gossypium</taxon>
    </lineage>
</organism>
<accession>A0A5B6X0T2</accession>
<evidence type="ECO:0000313" key="2">
    <source>
        <dbReference type="Proteomes" id="UP000325315"/>
    </source>
</evidence>
<proteinExistence type="predicted"/>
<gene>
    <name evidence="1" type="ORF">EPI10_031131</name>
</gene>
<sequence length="132" mass="15279">MKFPNSAKEFSVIEELETLVSMEWENNFEEDPLENSLGSKPLEDEKSNENMALMEANMRDYLELSIEKPPKLELKVLPSDLKYVYLEEQLIVVLKKFKRAIGWTIADIRGISPSFCMHKIILEEGERGRIDG</sequence>